<feature type="domain" description="Reverse transcriptase" evidence="1">
    <location>
        <begin position="142"/>
        <end position="268"/>
    </location>
</feature>
<protein>
    <submittedName>
        <fullName evidence="2">TATE DNA Transposon</fullName>
    </submittedName>
</protein>
<dbReference type="InterPro" id="IPR043502">
    <property type="entry name" value="DNA/RNA_pol_sf"/>
</dbReference>
<evidence type="ECO:0000259" key="1">
    <source>
        <dbReference type="Pfam" id="PF00078"/>
    </source>
</evidence>
<dbReference type="OrthoDB" id="276769at2759"/>
<dbReference type="InterPro" id="IPR000477">
    <property type="entry name" value="RT_dom"/>
</dbReference>
<reference evidence="2 3" key="1">
    <citation type="submission" date="2015-07" db="EMBL/GenBank/DDBJ databases">
        <title>High-quality genome of monoxenous trypanosomatid Leptomonas pyrrhocoris.</title>
        <authorList>
            <person name="Flegontov P."/>
            <person name="Butenko A."/>
            <person name="Firsov S."/>
            <person name="Vlcek C."/>
            <person name="Logacheva M.D."/>
            <person name="Field M."/>
            <person name="Filatov D."/>
            <person name="Flegontova O."/>
            <person name="Gerasimov E."/>
            <person name="Jackson A.P."/>
            <person name="Kelly S."/>
            <person name="Opperdoes F."/>
            <person name="O'Reilly A."/>
            <person name="Votypka J."/>
            <person name="Yurchenko V."/>
            <person name="Lukes J."/>
        </authorList>
    </citation>
    <scope>NUCLEOTIDE SEQUENCE [LARGE SCALE GENOMIC DNA]</scope>
    <source>
        <strain evidence="2">H10</strain>
    </source>
</reference>
<evidence type="ECO:0000313" key="2">
    <source>
        <dbReference type="EMBL" id="KPA78422.1"/>
    </source>
</evidence>
<dbReference type="EMBL" id="LGTL01000014">
    <property type="protein sequence ID" value="KPA78422.1"/>
    <property type="molecule type" value="Genomic_DNA"/>
</dbReference>
<gene>
    <name evidence="2" type="ORF">ABB37_06525</name>
</gene>
<dbReference type="Pfam" id="PF00078">
    <property type="entry name" value="RVT_1"/>
    <property type="match status" value="1"/>
</dbReference>
<accession>A0A0N0DU65</accession>
<name>A0A0N0DU65_LEPPY</name>
<dbReference type="Proteomes" id="UP000037923">
    <property type="component" value="Unassembled WGS sequence"/>
</dbReference>
<dbReference type="AlphaFoldDB" id="A0A0N0DU65"/>
<keyword evidence="3" id="KW-1185">Reference proteome</keyword>
<comment type="caution">
    <text evidence="2">The sequence shown here is derived from an EMBL/GenBank/DDBJ whole genome shotgun (WGS) entry which is preliminary data.</text>
</comment>
<evidence type="ECO:0000313" key="3">
    <source>
        <dbReference type="Proteomes" id="UP000037923"/>
    </source>
</evidence>
<sequence>MVARMTGFIRTVEEMPAAVRSWPLHLKHNTPLDMAAVLAMPTHRARTKRFLLRVQPFLDTRFFDGLRTSRTVKPCALTAAEVARAVEMGKFEPVPAGVLGPGCVQLPDGVHGVNVFTVPELKGRRRLITEPLLNRVIPKHQVPRVHYDTRLGRRQRLRSARYMLQIDFEAYYDAIPIAETLRNRFVFRAKHDGRYYRLRTLPTGARWSVAVGQAVTWVIVDIDTPVTISTLIDNILVAAREGEEAEFVRAVRSIVARIKAANLMTSPNRDELEAMSDAELLALASENTVFLGEEYTWNGRERLVRNSVKTVAKLQLALRKPRHTIRSLASLISLIFFALHTTQLNPARAFKLLRAYRGIYRLTFRGFGWDAAVPYLDAAVARSLQEIGGELARNAWSTISDERHPTLDEGDYDAVVFTDASLEGWGAVLHLRENPAETWTYRQRWTEDLERAFAQADGDDSAAVRRALEAMYAGGDCSRANVCAFGRQVSAAATCRSHCTMLTHSLRSCLTPLFLLTA</sequence>
<proteinExistence type="predicted"/>
<organism evidence="2 3">
    <name type="scientific">Leptomonas pyrrhocoris</name>
    <name type="common">Firebug parasite</name>
    <dbReference type="NCBI Taxonomy" id="157538"/>
    <lineage>
        <taxon>Eukaryota</taxon>
        <taxon>Discoba</taxon>
        <taxon>Euglenozoa</taxon>
        <taxon>Kinetoplastea</taxon>
        <taxon>Metakinetoplastina</taxon>
        <taxon>Trypanosomatida</taxon>
        <taxon>Trypanosomatidae</taxon>
        <taxon>Leishmaniinae</taxon>
        <taxon>Leptomonas</taxon>
    </lineage>
</organism>
<dbReference type="SUPFAM" id="SSF56672">
    <property type="entry name" value="DNA/RNA polymerases"/>
    <property type="match status" value="1"/>
</dbReference>
<dbReference type="GeneID" id="26906814"/>
<dbReference type="VEuPathDB" id="TriTrypDB:LpyrH10_14_2400"/>
<dbReference type="RefSeq" id="XP_015656861.1">
    <property type="nucleotide sequence ID" value="XM_015804883.1"/>
</dbReference>
<dbReference type="OMA" id="NAWSTIS"/>